<gene>
    <name evidence="2" type="ORF">HNY73_013908</name>
</gene>
<feature type="chain" id="PRO_5035868727" evidence="1">
    <location>
        <begin position="23"/>
        <end position="71"/>
    </location>
</feature>
<dbReference type="Proteomes" id="UP000807504">
    <property type="component" value="Unassembled WGS sequence"/>
</dbReference>
<reference evidence="2" key="1">
    <citation type="journal article" date="2020" name="bioRxiv">
        <title>Chromosome-level reference genome of the European wasp spider Argiope bruennichi: a resource for studies on range expansion and evolutionary adaptation.</title>
        <authorList>
            <person name="Sheffer M.M."/>
            <person name="Hoppe A."/>
            <person name="Krehenwinkel H."/>
            <person name="Uhl G."/>
            <person name="Kuss A.W."/>
            <person name="Jensen L."/>
            <person name="Jensen C."/>
            <person name="Gillespie R.G."/>
            <person name="Hoff K.J."/>
            <person name="Prost S."/>
        </authorList>
    </citation>
    <scope>NUCLEOTIDE SEQUENCE</scope>
</reference>
<dbReference type="EMBL" id="JABXBU010002072">
    <property type="protein sequence ID" value="KAF8776977.1"/>
    <property type="molecule type" value="Genomic_DNA"/>
</dbReference>
<organism evidence="2 3">
    <name type="scientific">Argiope bruennichi</name>
    <name type="common">Wasp spider</name>
    <name type="synonym">Aranea bruennichi</name>
    <dbReference type="NCBI Taxonomy" id="94029"/>
    <lineage>
        <taxon>Eukaryota</taxon>
        <taxon>Metazoa</taxon>
        <taxon>Ecdysozoa</taxon>
        <taxon>Arthropoda</taxon>
        <taxon>Chelicerata</taxon>
        <taxon>Arachnida</taxon>
        <taxon>Araneae</taxon>
        <taxon>Araneomorphae</taxon>
        <taxon>Entelegynae</taxon>
        <taxon>Araneoidea</taxon>
        <taxon>Araneidae</taxon>
        <taxon>Argiope</taxon>
    </lineage>
</organism>
<accession>A0A8T0EML9</accession>
<evidence type="ECO:0000313" key="3">
    <source>
        <dbReference type="Proteomes" id="UP000807504"/>
    </source>
</evidence>
<protein>
    <submittedName>
        <fullName evidence="2">Uncharacterized protein</fullName>
    </submittedName>
</protein>
<keyword evidence="3" id="KW-1185">Reference proteome</keyword>
<evidence type="ECO:0000313" key="2">
    <source>
        <dbReference type="EMBL" id="KAF8776977.1"/>
    </source>
</evidence>
<sequence>MRSSLWLAIFVLVCCVLFVAESKSLGTTTGLTQKKILRFRREIFGFKISDILKAMLKMFFDTLMDSIPIIG</sequence>
<reference evidence="2" key="2">
    <citation type="submission" date="2020-06" db="EMBL/GenBank/DDBJ databases">
        <authorList>
            <person name="Sheffer M."/>
        </authorList>
    </citation>
    <scope>NUCLEOTIDE SEQUENCE</scope>
</reference>
<feature type="signal peptide" evidence="1">
    <location>
        <begin position="1"/>
        <end position="22"/>
    </location>
</feature>
<name>A0A8T0EML9_ARGBR</name>
<evidence type="ECO:0000256" key="1">
    <source>
        <dbReference type="SAM" id="SignalP"/>
    </source>
</evidence>
<keyword evidence="1" id="KW-0732">Signal</keyword>
<comment type="caution">
    <text evidence="2">The sequence shown here is derived from an EMBL/GenBank/DDBJ whole genome shotgun (WGS) entry which is preliminary data.</text>
</comment>
<proteinExistence type="predicted"/>
<dbReference type="AlphaFoldDB" id="A0A8T0EML9"/>